<organism evidence="2 3">
    <name type="scientific">Phaedon cochleariae</name>
    <name type="common">Mustard beetle</name>
    <dbReference type="NCBI Taxonomy" id="80249"/>
    <lineage>
        <taxon>Eukaryota</taxon>
        <taxon>Metazoa</taxon>
        <taxon>Ecdysozoa</taxon>
        <taxon>Arthropoda</taxon>
        <taxon>Hexapoda</taxon>
        <taxon>Insecta</taxon>
        <taxon>Pterygota</taxon>
        <taxon>Neoptera</taxon>
        <taxon>Endopterygota</taxon>
        <taxon>Coleoptera</taxon>
        <taxon>Polyphaga</taxon>
        <taxon>Cucujiformia</taxon>
        <taxon>Chrysomeloidea</taxon>
        <taxon>Chrysomelidae</taxon>
        <taxon>Chrysomelinae</taxon>
        <taxon>Chrysomelini</taxon>
        <taxon>Phaedon</taxon>
    </lineage>
</organism>
<proteinExistence type="predicted"/>
<reference evidence="2" key="2">
    <citation type="submission" date="2022-10" db="EMBL/GenBank/DDBJ databases">
        <authorList>
            <consortium name="ENA_rothamsted_submissions"/>
            <consortium name="culmorum"/>
            <person name="King R."/>
        </authorList>
    </citation>
    <scope>NUCLEOTIDE SEQUENCE</scope>
</reference>
<evidence type="ECO:0000313" key="2">
    <source>
        <dbReference type="EMBL" id="CAG9823902.1"/>
    </source>
</evidence>
<gene>
    <name evidence="2" type="ORF">PHAECO_LOCUS11181</name>
</gene>
<dbReference type="EMBL" id="OU896713">
    <property type="protein sequence ID" value="CAG9823902.1"/>
    <property type="molecule type" value="Genomic_DNA"/>
</dbReference>
<evidence type="ECO:0000256" key="1">
    <source>
        <dbReference type="SAM" id="MobiDB-lite"/>
    </source>
</evidence>
<dbReference type="AlphaFoldDB" id="A0A9N9SNM1"/>
<keyword evidence="3" id="KW-1185">Reference proteome</keyword>
<feature type="compositionally biased region" description="Polar residues" evidence="1">
    <location>
        <begin position="150"/>
        <end position="170"/>
    </location>
</feature>
<accession>A0A9N9SNM1</accession>
<name>A0A9N9SNM1_PHACE</name>
<evidence type="ECO:0000313" key="3">
    <source>
        <dbReference type="Proteomes" id="UP001153737"/>
    </source>
</evidence>
<reference evidence="2" key="1">
    <citation type="submission" date="2022-01" db="EMBL/GenBank/DDBJ databases">
        <authorList>
            <person name="King R."/>
        </authorList>
    </citation>
    <scope>NUCLEOTIDE SEQUENCE</scope>
</reference>
<dbReference type="OrthoDB" id="6802427at2759"/>
<sequence>MKISIHNLTTRLMESWWKVKNDVMKLLINKCLVSDGELPKYYRISPVIETHLNDVSDMKIKHNLRKKYAHSTPCDKLSKKYADIGKNDASEFRITFFSVSSEFLEAMSQGIKRQKIDEFVEKSIIGNEKIIDNSYQFVNESVTDSSVIISDNSAKSDNPGVTDSSISIDSNAKLPSKPSIKRRELPKGIKNVDASEHHEVERTDYSKCIYLEGKFFIKERQWKNLTMAGGNLSNERNNYRKCRNFKFEISDDSHHAKIVEVYSTSRDYCHPHKISGQVRGVERDLTKNVLRKIKPAEYRKKTILRADRNAIKRGQLQDVKSEDVVRKIRSEAMNNLKQHEDDMVDMYLYKKYHNNFIQQLCSSLNVKMFSLEQLEIAKTSSTPIWTLMLQVLWHLMVSISTQVEENDISQEVNDKELAVVIRGKLRETTNEEDLWKLAEEYWPDEAYQMTNTEAGNLLHIDGDVAVFTKDEKMEAGIPRKFREKFP</sequence>
<protein>
    <submittedName>
        <fullName evidence="2">Uncharacterized protein</fullName>
    </submittedName>
</protein>
<dbReference type="Proteomes" id="UP001153737">
    <property type="component" value="Chromosome 7"/>
</dbReference>
<feature type="region of interest" description="Disordered" evidence="1">
    <location>
        <begin position="150"/>
        <end position="188"/>
    </location>
</feature>